<proteinExistence type="predicted"/>
<dbReference type="EMBL" id="NRHC01000059">
    <property type="protein sequence ID" value="RIY32363.1"/>
    <property type="molecule type" value="Genomic_DNA"/>
</dbReference>
<organism evidence="1 2">
    <name type="scientific">Psittacicella hinzii</name>
    <dbReference type="NCBI Taxonomy" id="2028575"/>
    <lineage>
        <taxon>Bacteria</taxon>
        <taxon>Pseudomonadati</taxon>
        <taxon>Pseudomonadota</taxon>
        <taxon>Gammaproteobacteria</taxon>
        <taxon>Pasteurellales</taxon>
        <taxon>Psittacicellaceae</taxon>
        <taxon>Psittacicella</taxon>
    </lineage>
</organism>
<reference evidence="1 2" key="1">
    <citation type="submission" date="2017-08" db="EMBL/GenBank/DDBJ databases">
        <title>Reclassification of Bisgaard taxon 37 and 44.</title>
        <authorList>
            <person name="Christensen H."/>
        </authorList>
    </citation>
    <scope>NUCLEOTIDE SEQUENCE [LARGE SCALE GENOMIC DNA]</scope>
    <source>
        <strain evidence="1 2">B96_3</strain>
    </source>
</reference>
<sequence length="202" mass="23210">MLLLSTCIALLAACQQKPKETLDADRVAKFAQIYQAQKLTWGSGYVILSLTGLEPQEQARPLARAQALLDRYVKGFYIALNANSKPEVTGNTFVSPRFEEFKYAALTCRIAQDNPEEMNKLTQDSQESESIISFCEHSVFYYHLMVESFTEDQVKTLNAWSLRRYFNKKDWEAMQANKFDFVYAFPTVEQLEKTSFAPYIAH</sequence>
<comment type="caution">
    <text evidence="1">The sequence shown here is derived from an EMBL/GenBank/DDBJ whole genome shotgun (WGS) entry which is preliminary data.</text>
</comment>
<name>A0A3A1Y2A4_9GAMM</name>
<dbReference type="RefSeq" id="WP_119525273.1">
    <property type="nucleotide sequence ID" value="NZ_NRHC01000059.1"/>
</dbReference>
<dbReference type="Proteomes" id="UP000265691">
    <property type="component" value="Unassembled WGS sequence"/>
</dbReference>
<evidence type="ECO:0000313" key="1">
    <source>
        <dbReference type="EMBL" id="RIY32363.1"/>
    </source>
</evidence>
<gene>
    <name evidence="1" type="ORF">CKF54_05040</name>
</gene>
<dbReference type="AlphaFoldDB" id="A0A3A1Y2A4"/>
<keyword evidence="2" id="KW-1185">Reference proteome</keyword>
<accession>A0A3A1Y2A4</accession>
<evidence type="ECO:0000313" key="2">
    <source>
        <dbReference type="Proteomes" id="UP000265691"/>
    </source>
</evidence>
<dbReference type="OrthoDB" id="5676714at2"/>
<protein>
    <submittedName>
        <fullName evidence="1">Uncharacterized protein</fullName>
    </submittedName>
</protein>